<dbReference type="Proteomes" id="UP001642484">
    <property type="component" value="Unassembled WGS sequence"/>
</dbReference>
<evidence type="ECO:0000313" key="3">
    <source>
        <dbReference type="Proteomes" id="UP001642484"/>
    </source>
</evidence>
<gene>
    <name evidence="2" type="ORF">CCMP2556_LOCUS11254</name>
</gene>
<dbReference type="EMBL" id="CAXAMN010005336">
    <property type="protein sequence ID" value="CAK9013375.1"/>
    <property type="molecule type" value="Genomic_DNA"/>
</dbReference>
<protein>
    <submittedName>
        <fullName evidence="2">Uncharacterized protein</fullName>
    </submittedName>
</protein>
<reference evidence="2 3" key="1">
    <citation type="submission" date="2024-02" db="EMBL/GenBank/DDBJ databases">
        <authorList>
            <person name="Chen Y."/>
            <person name="Shah S."/>
            <person name="Dougan E. K."/>
            <person name="Thang M."/>
            <person name="Chan C."/>
        </authorList>
    </citation>
    <scope>NUCLEOTIDE SEQUENCE [LARGE SCALE GENOMIC DNA]</scope>
</reference>
<organism evidence="2 3">
    <name type="scientific">Durusdinium trenchii</name>
    <dbReference type="NCBI Taxonomy" id="1381693"/>
    <lineage>
        <taxon>Eukaryota</taxon>
        <taxon>Sar</taxon>
        <taxon>Alveolata</taxon>
        <taxon>Dinophyceae</taxon>
        <taxon>Suessiales</taxon>
        <taxon>Symbiodiniaceae</taxon>
        <taxon>Durusdinium</taxon>
    </lineage>
</organism>
<keyword evidence="3" id="KW-1185">Reference proteome</keyword>
<sequence length="347" mass="37692">MSQIQACQLRISELRGSLAILAERCASLEQLHEGTVERLRSFSSTKAAPAPTYGTNKDHDAVTAVHLKKQSTAKLRCFQNRHSDLMKCLQQIFTEGQAESWVGLKKTSPTHDASHSASPRRTSPDAEEVLAKSPAVSLEKHVACETGSANVQVMLLDGPAAKLRSRLRFHDIQEHSPRRNLLGNCGPCPSTESRVIGSTYPARTFPGAEPFQASRTRSGEAAQAVDKNGRSRVDEIRRRAAEIETRRASMCPEHDSIGVSLRSRSPISDVWATCSENATTLPTESGNRSGGSNNEFLGFVPNDSEQILEPLTAPLPGPNMTLAPFGPQTPYAVSLNAGMLPSWQRSV</sequence>
<accession>A0ABP0JG36</accession>
<evidence type="ECO:0000313" key="2">
    <source>
        <dbReference type="EMBL" id="CAK9013375.1"/>
    </source>
</evidence>
<feature type="region of interest" description="Disordered" evidence="1">
    <location>
        <begin position="105"/>
        <end position="127"/>
    </location>
</feature>
<evidence type="ECO:0000256" key="1">
    <source>
        <dbReference type="SAM" id="MobiDB-lite"/>
    </source>
</evidence>
<comment type="caution">
    <text evidence="2">The sequence shown here is derived from an EMBL/GenBank/DDBJ whole genome shotgun (WGS) entry which is preliminary data.</text>
</comment>
<name>A0ABP0JG36_9DINO</name>
<proteinExistence type="predicted"/>
<feature type="region of interest" description="Disordered" evidence="1">
    <location>
        <begin position="209"/>
        <end position="230"/>
    </location>
</feature>